<keyword evidence="2" id="KW-0472">Membrane</keyword>
<dbReference type="OrthoDB" id="4843333at2759"/>
<evidence type="ECO:0000256" key="1">
    <source>
        <dbReference type="SAM" id="MobiDB-lite"/>
    </source>
</evidence>
<keyword evidence="2" id="KW-0812">Transmembrane</keyword>
<protein>
    <submittedName>
        <fullName evidence="3">Uncharacterized protein</fullName>
    </submittedName>
</protein>
<feature type="compositionally biased region" description="Basic and acidic residues" evidence="1">
    <location>
        <begin position="84"/>
        <end position="100"/>
    </location>
</feature>
<evidence type="ECO:0000256" key="2">
    <source>
        <dbReference type="SAM" id="Phobius"/>
    </source>
</evidence>
<evidence type="ECO:0000313" key="3">
    <source>
        <dbReference type="EMBL" id="KAI3548433.1"/>
    </source>
</evidence>
<dbReference type="AlphaFoldDB" id="A0A9P9XCS0"/>
<proteinExistence type="predicted"/>
<evidence type="ECO:0000313" key="4">
    <source>
        <dbReference type="Proteomes" id="UP001056436"/>
    </source>
</evidence>
<keyword evidence="4" id="KW-1185">Reference proteome</keyword>
<accession>A0A9P9XCS0</accession>
<feature type="compositionally biased region" description="Basic residues" evidence="1">
    <location>
        <begin position="68"/>
        <end position="78"/>
    </location>
</feature>
<feature type="region of interest" description="Disordered" evidence="1">
    <location>
        <begin position="1"/>
        <end position="101"/>
    </location>
</feature>
<reference evidence="3" key="1">
    <citation type="submission" date="2019-01" db="EMBL/GenBank/DDBJ databases">
        <title>Colletotrichum abscissum LGMF1257.</title>
        <authorList>
            <person name="Baroncelli R."/>
        </authorList>
    </citation>
    <scope>NUCLEOTIDE SEQUENCE</scope>
    <source>
        <strain evidence="3">Ca142</strain>
    </source>
</reference>
<comment type="caution">
    <text evidence="3">The sequence shown here is derived from an EMBL/GenBank/DDBJ whole genome shotgun (WGS) entry which is preliminary data.</text>
</comment>
<dbReference type="Proteomes" id="UP001056436">
    <property type="component" value="Unassembled WGS sequence"/>
</dbReference>
<organism evidence="3 4">
    <name type="scientific">Colletotrichum abscissum</name>
    <dbReference type="NCBI Taxonomy" id="1671311"/>
    <lineage>
        <taxon>Eukaryota</taxon>
        <taxon>Fungi</taxon>
        <taxon>Dikarya</taxon>
        <taxon>Ascomycota</taxon>
        <taxon>Pezizomycotina</taxon>
        <taxon>Sordariomycetes</taxon>
        <taxon>Hypocreomycetidae</taxon>
        <taxon>Glomerellales</taxon>
        <taxon>Glomerellaceae</taxon>
        <taxon>Colletotrichum</taxon>
        <taxon>Colletotrichum acutatum species complex</taxon>
    </lineage>
</organism>
<feature type="transmembrane region" description="Helical" evidence="2">
    <location>
        <begin position="598"/>
        <end position="620"/>
    </location>
</feature>
<keyword evidence="2" id="KW-1133">Transmembrane helix</keyword>
<dbReference type="EMBL" id="SDAQ01000049">
    <property type="protein sequence ID" value="KAI3548433.1"/>
    <property type="molecule type" value="Genomic_DNA"/>
</dbReference>
<name>A0A9P9XCS0_9PEZI</name>
<sequence>MSSASVTLGGDMEEKSGVEGQSCVTSSPRNPPNQPESLPKSFVPVRSGSNLEPLKLPSRTRTGSAVNKTKHLFRRLRRQPVDPSCEKGSIDSQDYPKPRGEPAQCDFDEVLNGVLPRTEGAAKYPEFDAAGLYVLSEDVLKNLWHAETVRLMKIAESPSTPLEFSNKEFFQGDTEKGYRDMSRLCQKVLTAITICLLDNECINAQHCGQLSNHKRLSSFIKQVSKGQCAAESVANMGDSGAQQEAFSSLAATYELINYISAVLTRLVVQTSPGTYWQTNVLSVLIKRITKIKLLLLDLHANSAIAVGAAEAVLSNLRDSGDTRFGDGEMDEEEECEEYMRMVEANEKEGTASFEEKQVAAHCVEQNKFRFGLNSALRHVLMSLRFINRSGLPATAFEICAVAYETGFEGFKALLFQDRDLEYSATSDLDNMNTAHSAFNILNQIVMHLKHTSRSQGYPDGLNTTLQWMYCGSENSRCDPINIDLAGPSQCLRLNSMDEVITVMVPLAMTCPSFLANFTGFRHLIALAGFIQDDVQPLAEGQFGAFFLESSRSPPPAAQSTTKAQQDAMHQLNELNKLTEYMDEWVVDEMCVTVPCPGYVWGVIFTAVLFAAGGLGIGFSVGERINGVDPSNLATYLWVVAAFIVLVGKSMKVKEWTWNDFLRRRVRCCSVSELQSITRIDGQLIIAKLLHDERRGSVLNIRGPYNSAFLRRSTEGFSIDKPISSSTLLISGLTMLKVVTAKGYALVCLDFRRGTNLRVIGHTPDPQKEHLVCEQIDRLQSRVGATADDAQPQTKHAFSRSSGLKWKRVLGIYQQMDAKFV</sequence>
<gene>
    <name evidence="3" type="ORF">CABS02_08267</name>
</gene>
<feature type="transmembrane region" description="Helical" evidence="2">
    <location>
        <begin position="632"/>
        <end position="650"/>
    </location>
</feature>